<keyword evidence="1" id="KW-0732">Signal</keyword>
<sequence>MKTKILCLYLLAVFFCSCAKLNTHIPLKENENFFIIKTSDHQRISFNDFIDDISKSDIILLGEKHDNMHHRNSEIMIIKHLEDNLNKSNQKFNVAFEMFSNSNQSIINKAKIQKESINEKKLQKALNWDKTWNWEIYKDLISLVFYSNANIIGANLSKDEIAQIYQGVEPLNGILSTQNKIKQEIKKIISISHKIRDEKILEKLTEIQQFKDRRMADVLVNSKNKILLVAGMFHVSKKIGIPLHIKDFKSKKKISVVVFNIDPEDIEYQDGDYIFIFKSN</sequence>
<evidence type="ECO:0000259" key="2">
    <source>
        <dbReference type="Pfam" id="PF04187"/>
    </source>
</evidence>
<dbReference type="SUPFAM" id="SSF159501">
    <property type="entry name" value="EreA/ChaN-like"/>
    <property type="match status" value="1"/>
</dbReference>
<evidence type="ECO:0000313" key="3">
    <source>
        <dbReference type="EMBL" id="TWO26165.1"/>
    </source>
</evidence>
<dbReference type="PIRSF" id="PIRSF020419">
    <property type="entry name" value="Fe_uptake_reg_CjrA_prd"/>
    <property type="match status" value="1"/>
</dbReference>
<name>A0ABY3G5I8_9BACT</name>
<dbReference type="PROSITE" id="PS51257">
    <property type="entry name" value="PROKAR_LIPOPROTEIN"/>
    <property type="match status" value="1"/>
</dbReference>
<accession>A0ABY3G5I8</accession>
<dbReference type="RefSeq" id="WP_147500852.1">
    <property type="nucleotide sequence ID" value="NZ_JANPQQ010000003.1"/>
</dbReference>
<dbReference type="Gene3D" id="3.40.50.11550">
    <property type="match status" value="1"/>
</dbReference>
<comment type="caution">
    <text evidence="3">The sequence shown here is derived from an EMBL/GenBank/DDBJ whole genome shotgun (WGS) entry which is preliminary data.</text>
</comment>
<dbReference type="CDD" id="cd14727">
    <property type="entry name" value="ChanN-like"/>
    <property type="match status" value="1"/>
</dbReference>
<gene>
    <name evidence="3" type="ORF">ZA01_05045</name>
</gene>
<evidence type="ECO:0000256" key="1">
    <source>
        <dbReference type="SAM" id="SignalP"/>
    </source>
</evidence>
<organism evidence="3 4">
    <name type="scientific">Campylobacter insulaenigrae</name>
    <dbReference type="NCBI Taxonomy" id="260714"/>
    <lineage>
        <taxon>Bacteria</taxon>
        <taxon>Pseudomonadati</taxon>
        <taxon>Campylobacterota</taxon>
        <taxon>Epsilonproteobacteria</taxon>
        <taxon>Campylobacterales</taxon>
        <taxon>Campylobacteraceae</taxon>
        <taxon>Campylobacter</taxon>
    </lineage>
</organism>
<feature type="signal peptide" evidence="1">
    <location>
        <begin position="1"/>
        <end position="19"/>
    </location>
</feature>
<dbReference type="Gene3D" id="1.10.8.760">
    <property type="entry name" value="Haem-binding uptake, Tiki superfamily, ChaN, domain 2"/>
    <property type="match status" value="1"/>
</dbReference>
<dbReference type="EMBL" id="VOAW01000014">
    <property type="protein sequence ID" value="TWO26165.1"/>
    <property type="molecule type" value="Genomic_DNA"/>
</dbReference>
<feature type="chain" id="PRO_5046642751" evidence="1">
    <location>
        <begin position="20"/>
        <end position="280"/>
    </location>
</feature>
<proteinExistence type="predicted"/>
<keyword evidence="4" id="KW-1185">Reference proteome</keyword>
<dbReference type="Pfam" id="PF04187">
    <property type="entry name" value="Cofac_haem_bdg"/>
    <property type="match status" value="1"/>
</dbReference>
<dbReference type="Proteomes" id="UP000321614">
    <property type="component" value="Unassembled WGS sequence"/>
</dbReference>
<dbReference type="InterPro" id="IPR007314">
    <property type="entry name" value="Cofac_haem-bd_dom"/>
</dbReference>
<protein>
    <submittedName>
        <fullName evidence="3">Iron transporter</fullName>
    </submittedName>
</protein>
<feature type="domain" description="Haem-binding uptake Tiki superfamily ChaN" evidence="2">
    <location>
        <begin position="50"/>
        <end position="245"/>
    </location>
</feature>
<dbReference type="InterPro" id="IPR016773">
    <property type="entry name" value="Fe3_uptake_reg_CjrA_prd"/>
</dbReference>
<reference evidence="3 4" key="1">
    <citation type="submission" date="2019-07" db="EMBL/GenBank/DDBJ databases">
        <title>Rapid identification of Enteric Bacteria from Whole Genome Sequences (WGS) using Average Nucleotide Identity (ANI).</title>
        <authorList>
            <person name="Lane C."/>
        </authorList>
    </citation>
    <scope>NUCLEOTIDE SEQUENCE [LARGE SCALE GENOMIC DNA]</scope>
    <source>
        <strain evidence="3 4">2011D-8905</strain>
    </source>
</reference>
<evidence type="ECO:0000313" key="4">
    <source>
        <dbReference type="Proteomes" id="UP000321614"/>
    </source>
</evidence>